<dbReference type="Pfam" id="PF00583">
    <property type="entry name" value="Acetyltransf_1"/>
    <property type="match status" value="1"/>
</dbReference>
<dbReference type="InterPro" id="IPR016181">
    <property type="entry name" value="Acyl_CoA_acyltransferase"/>
</dbReference>
<name>A0ABY6CH57_9HYPH</name>
<dbReference type="CDD" id="cd04301">
    <property type="entry name" value="NAT_SF"/>
    <property type="match status" value="1"/>
</dbReference>
<proteinExistence type="predicted"/>
<evidence type="ECO:0000313" key="3">
    <source>
        <dbReference type="Proteomes" id="UP001061862"/>
    </source>
</evidence>
<dbReference type="Gene3D" id="3.40.630.30">
    <property type="match status" value="1"/>
</dbReference>
<protein>
    <submittedName>
        <fullName evidence="2">GNAT family N-acetyltransferase</fullName>
    </submittedName>
</protein>
<dbReference type="RefSeq" id="WP_262170985.1">
    <property type="nucleotide sequence ID" value="NZ_CP104965.1"/>
</dbReference>
<dbReference type="PANTHER" id="PTHR43072">
    <property type="entry name" value="N-ACETYLTRANSFERASE"/>
    <property type="match status" value="1"/>
</dbReference>
<dbReference type="PROSITE" id="PS51186">
    <property type="entry name" value="GNAT"/>
    <property type="match status" value="1"/>
</dbReference>
<accession>A0ABY6CH57</accession>
<dbReference type="InterPro" id="IPR000182">
    <property type="entry name" value="GNAT_dom"/>
</dbReference>
<organism evidence="2 3">
    <name type="scientific">Devosia neptuniae</name>
    <dbReference type="NCBI Taxonomy" id="191302"/>
    <lineage>
        <taxon>Bacteria</taxon>
        <taxon>Pseudomonadati</taxon>
        <taxon>Pseudomonadota</taxon>
        <taxon>Alphaproteobacteria</taxon>
        <taxon>Hyphomicrobiales</taxon>
        <taxon>Devosiaceae</taxon>
        <taxon>Devosia</taxon>
    </lineage>
</organism>
<evidence type="ECO:0000259" key="1">
    <source>
        <dbReference type="PROSITE" id="PS51186"/>
    </source>
</evidence>
<reference evidence="2 3" key="1">
    <citation type="submission" date="2022-09" db="EMBL/GenBank/DDBJ databases">
        <title>Interaction between co-microsymbionts with complementary sets of symbiotic genes in legume-rhizobium systems.</title>
        <authorList>
            <person name="Safronova V."/>
            <person name="Sazanova A."/>
            <person name="Afonin A."/>
            <person name="Chirak E."/>
        </authorList>
    </citation>
    <scope>NUCLEOTIDE SEQUENCE [LARGE SCALE GENOMIC DNA]</scope>
    <source>
        <strain evidence="2 3">A18/4-1</strain>
    </source>
</reference>
<keyword evidence="3" id="KW-1185">Reference proteome</keyword>
<feature type="domain" description="N-acetyltransferase" evidence="1">
    <location>
        <begin position="3"/>
        <end position="139"/>
    </location>
</feature>
<evidence type="ECO:0000313" key="2">
    <source>
        <dbReference type="EMBL" id="UXN71432.1"/>
    </source>
</evidence>
<gene>
    <name evidence="2" type="ORF">N8A98_09730</name>
</gene>
<dbReference type="SUPFAM" id="SSF55729">
    <property type="entry name" value="Acyl-CoA N-acyltransferases (Nat)"/>
    <property type="match status" value="1"/>
</dbReference>
<sequence length="139" mass="15417">MSVVCRRITAPDASLLTNIAADVFDEPVQSDRLATYLAAPGHLMVLAFDGDLVVGQCTGVVHYHPDKVTEFYVDEVGTSSAYLRQGIATAMLTELFAWARELGCKEAWLGTELDNEAANGLYRRFDGDEDTIKYYEFKL</sequence>
<dbReference type="Proteomes" id="UP001061862">
    <property type="component" value="Chromosome"/>
</dbReference>
<dbReference type="EMBL" id="CP104965">
    <property type="protein sequence ID" value="UXN71432.1"/>
    <property type="molecule type" value="Genomic_DNA"/>
</dbReference>